<dbReference type="AlphaFoldDB" id="A0A6J4SPF5"/>
<dbReference type="GO" id="GO:0016020">
    <property type="term" value="C:membrane"/>
    <property type="evidence" value="ECO:0007669"/>
    <property type="project" value="UniProtKB-SubCell"/>
</dbReference>
<dbReference type="Gene3D" id="1.10.3730.20">
    <property type="match status" value="1"/>
</dbReference>
<proteinExistence type="inferred from homology"/>
<dbReference type="Pfam" id="PF00892">
    <property type="entry name" value="EamA"/>
    <property type="match status" value="1"/>
</dbReference>
<feature type="transmembrane region" description="Helical" evidence="7">
    <location>
        <begin position="110"/>
        <end position="132"/>
    </location>
</feature>
<feature type="transmembrane region" description="Helical" evidence="7">
    <location>
        <begin position="54"/>
        <end position="73"/>
    </location>
</feature>
<dbReference type="SUPFAM" id="SSF103481">
    <property type="entry name" value="Multidrug resistance efflux transporter EmrE"/>
    <property type="match status" value="2"/>
</dbReference>
<evidence type="ECO:0000256" key="3">
    <source>
        <dbReference type="ARBA" id="ARBA00022692"/>
    </source>
</evidence>
<accession>A0A6J4SPF5</accession>
<dbReference type="PANTHER" id="PTHR32322:SF2">
    <property type="entry name" value="EAMA DOMAIN-CONTAINING PROTEIN"/>
    <property type="match status" value="1"/>
</dbReference>
<feature type="compositionally biased region" description="Low complexity" evidence="6">
    <location>
        <begin position="249"/>
        <end position="264"/>
    </location>
</feature>
<evidence type="ECO:0000256" key="4">
    <source>
        <dbReference type="ARBA" id="ARBA00022989"/>
    </source>
</evidence>
<feature type="transmembrane region" description="Helical" evidence="7">
    <location>
        <begin position="180"/>
        <end position="196"/>
    </location>
</feature>
<dbReference type="EMBL" id="CADCVO010000352">
    <property type="protein sequence ID" value="CAA9500098.1"/>
    <property type="molecule type" value="Genomic_DNA"/>
</dbReference>
<feature type="transmembrane region" description="Helical" evidence="7">
    <location>
        <begin position="23"/>
        <end position="42"/>
    </location>
</feature>
<comment type="subcellular location">
    <subcellularLocation>
        <location evidence="1">Membrane</location>
        <topology evidence="1">Multi-pass membrane protein</topology>
    </subcellularLocation>
</comment>
<evidence type="ECO:0000259" key="8">
    <source>
        <dbReference type="Pfam" id="PF00892"/>
    </source>
</evidence>
<comment type="similarity">
    <text evidence="2">Belongs to the EamA transporter family.</text>
</comment>
<sequence length="264" mass="26252">AGLVGVALCFGGNGLVTVAEKDVPSGLAALIVASIPLFIVVYRMLGGDRPARATLAGVLVGFAGVGILLLPGGRPEDVPLGPTLLIVLAAALWALGSFGAQRLTMPGAPLVSTGWQMLLGGAAMLVCAVPAGELSGLDVARFSGESVAAFAYLVVAGSLVAFTAYAWLLQRAPISQVATYAYVNPVVAVVLGALILDEEVGWAMLAGTALVLPAVAVIVRREAAARRDAVREAAGSAGAGAEGPPDPAPASAAGGAVEPAAVRR</sequence>
<protein>
    <submittedName>
        <fullName evidence="9">Permease of the drug/metabolite transporter (DMT) superfamily</fullName>
    </submittedName>
</protein>
<dbReference type="InterPro" id="IPR037185">
    <property type="entry name" value="EmrE-like"/>
</dbReference>
<name>A0A6J4SPF5_9ACTN</name>
<evidence type="ECO:0000313" key="9">
    <source>
        <dbReference type="EMBL" id="CAA9500098.1"/>
    </source>
</evidence>
<reference evidence="9" key="1">
    <citation type="submission" date="2020-02" db="EMBL/GenBank/DDBJ databases">
        <authorList>
            <person name="Meier V. D."/>
        </authorList>
    </citation>
    <scope>NUCLEOTIDE SEQUENCE</scope>
    <source>
        <strain evidence="9">AVDCRST_MAG13</strain>
    </source>
</reference>
<evidence type="ECO:0000256" key="1">
    <source>
        <dbReference type="ARBA" id="ARBA00004141"/>
    </source>
</evidence>
<evidence type="ECO:0000256" key="6">
    <source>
        <dbReference type="SAM" id="MobiDB-lite"/>
    </source>
</evidence>
<keyword evidence="5 7" id="KW-0472">Membrane</keyword>
<feature type="non-terminal residue" evidence="9">
    <location>
        <position position="1"/>
    </location>
</feature>
<feature type="region of interest" description="Disordered" evidence="6">
    <location>
        <begin position="235"/>
        <end position="264"/>
    </location>
</feature>
<evidence type="ECO:0000256" key="5">
    <source>
        <dbReference type="ARBA" id="ARBA00023136"/>
    </source>
</evidence>
<feature type="domain" description="EamA" evidence="8">
    <location>
        <begin position="84"/>
        <end position="219"/>
    </location>
</feature>
<evidence type="ECO:0000256" key="7">
    <source>
        <dbReference type="SAM" id="Phobius"/>
    </source>
</evidence>
<keyword evidence="4 7" id="KW-1133">Transmembrane helix</keyword>
<dbReference type="InterPro" id="IPR050638">
    <property type="entry name" value="AA-Vitamin_Transporters"/>
</dbReference>
<keyword evidence="3 7" id="KW-0812">Transmembrane</keyword>
<dbReference type="InterPro" id="IPR000620">
    <property type="entry name" value="EamA_dom"/>
</dbReference>
<dbReference type="PANTHER" id="PTHR32322">
    <property type="entry name" value="INNER MEMBRANE TRANSPORTER"/>
    <property type="match status" value="1"/>
</dbReference>
<gene>
    <name evidence="9" type="ORF">AVDCRST_MAG13-2196</name>
</gene>
<organism evidence="9">
    <name type="scientific">uncultured Solirubrobacteraceae bacterium</name>
    <dbReference type="NCBI Taxonomy" id="1162706"/>
    <lineage>
        <taxon>Bacteria</taxon>
        <taxon>Bacillati</taxon>
        <taxon>Actinomycetota</taxon>
        <taxon>Thermoleophilia</taxon>
        <taxon>Solirubrobacterales</taxon>
        <taxon>Solirubrobacteraceae</taxon>
        <taxon>environmental samples</taxon>
    </lineage>
</organism>
<feature type="transmembrane region" description="Helical" evidence="7">
    <location>
        <begin position="79"/>
        <end position="98"/>
    </location>
</feature>
<feature type="transmembrane region" description="Helical" evidence="7">
    <location>
        <begin position="202"/>
        <end position="219"/>
    </location>
</feature>
<feature type="transmembrane region" description="Helical" evidence="7">
    <location>
        <begin position="147"/>
        <end position="168"/>
    </location>
</feature>
<evidence type="ECO:0000256" key="2">
    <source>
        <dbReference type="ARBA" id="ARBA00007362"/>
    </source>
</evidence>